<dbReference type="eggNOG" id="COG0286">
    <property type="taxonomic scope" value="Bacteria"/>
</dbReference>
<sequence length="314" mass="36645">MSWCGAKQREEQDKRRRKELKSRLTKKAAKVLFDSLKVSASEKDVENAWRKIFVQYYIDNGKEDYQISSENNVDGFIYTNSGSILFALKILLEFKYDTDLTKTYDRARITCQVVHYMKKFKDSSTAQMPTVIVGADEDQSFILLASNFYKYLDGDYNWNVAPSSAYKEDLELMKDLQDDANLSVYPFQFVGGNLDERYNSLLDLFDTIDSITQEDGEKTFKVKVSDSTIVGMFDEFNNIAFKEPNKIEPVQAVNMFMHMLTSKNDDEYYFIPRNRNLYHLPNDQKVKVFGVKLEAYLNHYDRNFTSKEIDMLLS</sequence>
<proteinExistence type="predicted"/>
<accession>A0A0R1RZN2</accession>
<dbReference type="STRING" id="1423747.FC69_GL001596"/>
<dbReference type="EMBL" id="AZEX01000045">
    <property type="protein sequence ID" value="KRL59509.1"/>
    <property type="molecule type" value="Genomic_DNA"/>
</dbReference>
<organism evidence="1 2">
    <name type="scientific">Latilactobacillus fuchuensis DSM 14340 = JCM 11249</name>
    <dbReference type="NCBI Taxonomy" id="1423747"/>
    <lineage>
        <taxon>Bacteria</taxon>
        <taxon>Bacillati</taxon>
        <taxon>Bacillota</taxon>
        <taxon>Bacilli</taxon>
        <taxon>Lactobacillales</taxon>
        <taxon>Lactobacillaceae</taxon>
        <taxon>Latilactobacillus</taxon>
    </lineage>
</organism>
<name>A0A0R1RZN2_9LACO</name>
<evidence type="ECO:0000313" key="2">
    <source>
        <dbReference type="Proteomes" id="UP000051264"/>
    </source>
</evidence>
<dbReference type="AlphaFoldDB" id="A0A0R1RZN2"/>
<gene>
    <name evidence="1" type="ORF">FC69_GL001596</name>
</gene>
<protein>
    <submittedName>
        <fullName evidence="1">Uncharacterized protein</fullName>
    </submittedName>
</protein>
<dbReference type="Proteomes" id="UP000051264">
    <property type="component" value="Unassembled WGS sequence"/>
</dbReference>
<dbReference type="RefSeq" id="WP_056950477.1">
    <property type="nucleotide sequence ID" value="NZ_AZEX01000045.1"/>
</dbReference>
<dbReference type="OrthoDB" id="399884at2"/>
<comment type="caution">
    <text evidence="1">The sequence shown here is derived from an EMBL/GenBank/DDBJ whole genome shotgun (WGS) entry which is preliminary data.</text>
</comment>
<evidence type="ECO:0000313" key="1">
    <source>
        <dbReference type="EMBL" id="KRL59509.1"/>
    </source>
</evidence>
<dbReference type="PATRIC" id="fig|1423747.3.peg.1624"/>
<reference evidence="1 2" key="1">
    <citation type="journal article" date="2015" name="Genome Announc.">
        <title>Expanding the biotechnology potential of lactobacilli through comparative genomics of 213 strains and associated genera.</title>
        <authorList>
            <person name="Sun Z."/>
            <person name="Harris H.M."/>
            <person name="McCann A."/>
            <person name="Guo C."/>
            <person name="Argimon S."/>
            <person name="Zhang W."/>
            <person name="Yang X."/>
            <person name="Jeffery I.B."/>
            <person name="Cooney J.C."/>
            <person name="Kagawa T.F."/>
            <person name="Liu W."/>
            <person name="Song Y."/>
            <person name="Salvetti E."/>
            <person name="Wrobel A."/>
            <person name="Rasinkangas P."/>
            <person name="Parkhill J."/>
            <person name="Rea M.C."/>
            <person name="O'Sullivan O."/>
            <person name="Ritari J."/>
            <person name="Douillard F.P."/>
            <person name="Paul Ross R."/>
            <person name="Yang R."/>
            <person name="Briner A.E."/>
            <person name="Felis G.E."/>
            <person name="de Vos W.M."/>
            <person name="Barrangou R."/>
            <person name="Klaenhammer T.R."/>
            <person name="Caufield P.W."/>
            <person name="Cui Y."/>
            <person name="Zhang H."/>
            <person name="O'Toole P.W."/>
        </authorList>
    </citation>
    <scope>NUCLEOTIDE SEQUENCE [LARGE SCALE GENOMIC DNA]</scope>
    <source>
        <strain evidence="1 2">DSM 14340</strain>
    </source>
</reference>